<name>A0ABD6EFN6_9BILA</name>
<dbReference type="Pfam" id="PF01137">
    <property type="entry name" value="RTC"/>
    <property type="match status" value="1"/>
</dbReference>
<dbReference type="InterPro" id="IPR013792">
    <property type="entry name" value="RNA3'P_cycl/enolpyr_Trfase_a/b"/>
</dbReference>
<dbReference type="AlphaFoldDB" id="A0ABD6EFN6"/>
<accession>A0ABD6EFN6</accession>
<reference evidence="2 3" key="1">
    <citation type="submission" date="2024-08" db="EMBL/GenBank/DDBJ databases">
        <title>Gnathostoma spinigerum genome.</title>
        <authorList>
            <person name="Gonzalez-Bertolin B."/>
            <person name="Monzon S."/>
            <person name="Zaballos A."/>
            <person name="Jimenez P."/>
            <person name="Dekumyoy P."/>
            <person name="Varona S."/>
            <person name="Cuesta I."/>
            <person name="Sumanam S."/>
            <person name="Adisakwattana P."/>
            <person name="Gasser R.B."/>
            <person name="Hernandez-Gonzalez A."/>
            <person name="Young N.D."/>
            <person name="Perteguer M.J."/>
        </authorList>
    </citation>
    <scope>NUCLEOTIDE SEQUENCE [LARGE SCALE GENOMIC DNA]</scope>
    <source>
        <strain evidence="2">AL3</strain>
        <tissue evidence="2">Liver</tissue>
    </source>
</reference>
<sequence length="178" mass="20066">MEVSEELVFTGCNFFRQRLTYSLLSGKPIIIREIRSMDDNPGIRDFEATLLSLLEKITNGTRIEIGPTGTDVSFTPGVLDGSKIELDCGNKRCLSYFLEPLILLAPFCKHPLDVRLCGITNAPGELSVDAIKSTWLPVFRRFILNDENLDLQASFSFFSIPLVSYVNLERIKCKFHSN</sequence>
<keyword evidence="3" id="KW-1185">Reference proteome</keyword>
<evidence type="ECO:0000313" key="2">
    <source>
        <dbReference type="EMBL" id="MFH4975120.1"/>
    </source>
</evidence>
<dbReference type="InterPro" id="IPR023797">
    <property type="entry name" value="RNA3'_phos_cyclase_dom"/>
</dbReference>
<dbReference type="PANTHER" id="PTHR11096">
    <property type="entry name" value="RNA 3' TERMINAL PHOSPHATE CYCLASE"/>
    <property type="match status" value="1"/>
</dbReference>
<protein>
    <recommendedName>
        <fullName evidence="1">RNA 3'-terminal phosphate cyclase domain-containing protein</fullName>
    </recommendedName>
</protein>
<evidence type="ECO:0000259" key="1">
    <source>
        <dbReference type="Pfam" id="PF01137"/>
    </source>
</evidence>
<dbReference type="Proteomes" id="UP001608902">
    <property type="component" value="Unassembled WGS sequence"/>
</dbReference>
<comment type="caution">
    <text evidence="2">The sequence shown here is derived from an EMBL/GenBank/DDBJ whole genome shotgun (WGS) entry which is preliminary data.</text>
</comment>
<dbReference type="Gene3D" id="3.65.10.20">
    <property type="entry name" value="RNA 3'-terminal phosphate cyclase domain"/>
    <property type="match status" value="1"/>
</dbReference>
<proteinExistence type="predicted"/>
<dbReference type="EMBL" id="JBGFUD010000726">
    <property type="protein sequence ID" value="MFH4975120.1"/>
    <property type="molecule type" value="Genomic_DNA"/>
</dbReference>
<organism evidence="2 3">
    <name type="scientific">Gnathostoma spinigerum</name>
    <dbReference type="NCBI Taxonomy" id="75299"/>
    <lineage>
        <taxon>Eukaryota</taxon>
        <taxon>Metazoa</taxon>
        <taxon>Ecdysozoa</taxon>
        <taxon>Nematoda</taxon>
        <taxon>Chromadorea</taxon>
        <taxon>Rhabditida</taxon>
        <taxon>Spirurina</taxon>
        <taxon>Gnathostomatomorpha</taxon>
        <taxon>Gnathostomatoidea</taxon>
        <taxon>Gnathostomatidae</taxon>
        <taxon>Gnathostoma</taxon>
    </lineage>
</organism>
<feature type="domain" description="RNA 3'-terminal phosphate cyclase" evidence="1">
    <location>
        <begin position="9"/>
        <end position="150"/>
    </location>
</feature>
<dbReference type="InterPro" id="IPR037136">
    <property type="entry name" value="RNA3'_phos_cyclase_dom_sf"/>
</dbReference>
<evidence type="ECO:0000313" key="3">
    <source>
        <dbReference type="Proteomes" id="UP001608902"/>
    </source>
</evidence>
<gene>
    <name evidence="2" type="ORF">AB6A40_001829</name>
</gene>
<dbReference type="SUPFAM" id="SSF55205">
    <property type="entry name" value="EPT/RTPC-like"/>
    <property type="match status" value="1"/>
</dbReference>
<dbReference type="InterPro" id="IPR000228">
    <property type="entry name" value="RNA3'_term_phos_cyc"/>
</dbReference>
<dbReference type="PANTHER" id="PTHR11096:SF1">
    <property type="entry name" value="RNA 3'-TERMINAL PHOSPHATE CYCLASE-LIKE PROTEIN"/>
    <property type="match status" value="1"/>
</dbReference>